<dbReference type="Pfam" id="PF17131">
    <property type="entry name" value="LolA_like"/>
    <property type="match status" value="1"/>
</dbReference>
<sequence>MSRKIFFLASILFLSAAAANAQTGREIMEWLDAANEPDTSHALVKMNIIEADGSLKERVFEEWSALDTTGRKHRVIVFHTPASVRDTRFLVKENEDRDDDQWIYLPALRKVRRISASEGGDSFMGTEFSYDDLKSREIDDYSYTRLGDGEALGYACWIVESLPKAGTESQYSRVLRWITRDREIMRTLRMELFGEDEEIEKIFTVEKLEIVDSYWTPLSVLMKNTRTGRGTRLVQQRIELDKPVNPRRFTTRYLETGRTE</sequence>
<dbReference type="CDD" id="cd16329">
    <property type="entry name" value="LolA_like"/>
    <property type="match status" value="1"/>
</dbReference>
<evidence type="ECO:0000313" key="4">
    <source>
        <dbReference type="Proteomes" id="UP000192343"/>
    </source>
</evidence>
<dbReference type="EMBL" id="MWQY01000007">
    <property type="protein sequence ID" value="ORC35991.1"/>
    <property type="molecule type" value="Genomic_DNA"/>
</dbReference>
<feature type="signal peptide" evidence="1">
    <location>
        <begin position="1"/>
        <end position="21"/>
    </location>
</feature>
<keyword evidence="4" id="KW-1185">Reference proteome</keyword>
<dbReference type="OrthoDB" id="9803781at2"/>
<feature type="domain" description="Uncharacterized protein TP-0789" evidence="2">
    <location>
        <begin position="71"/>
        <end position="256"/>
    </location>
</feature>
<dbReference type="RefSeq" id="WP_083049818.1">
    <property type="nucleotide sequence ID" value="NZ_MWQY01000007.1"/>
</dbReference>
<dbReference type="InterPro" id="IPR033399">
    <property type="entry name" value="TP_0789-like"/>
</dbReference>
<reference evidence="3 4" key="1">
    <citation type="submission" date="2017-03" db="EMBL/GenBank/DDBJ databases">
        <title>Draft Genome sequence of Marispirochaeta sp. strain JC444.</title>
        <authorList>
            <person name="Shivani Y."/>
            <person name="Subhash Y."/>
            <person name="Sasikala C."/>
            <person name="Ramana C."/>
        </authorList>
    </citation>
    <scope>NUCLEOTIDE SEQUENCE [LARGE SCALE GENOMIC DNA]</scope>
    <source>
        <strain evidence="3 4">JC444</strain>
    </source>
</reference>
<evidence type="ECO:0000313" key="3">
    <source>
        <dbReference type="EMBL" id="ORC35991.1"/>
    </source>
</evidence>
<accession>A0A1Y1RZD7</accession>
<feature type="chain" id="PRO_5013050419" description="Uncharacterized protein TP-0789 domain-containing protein" evidence="1">
    <location>
        <begin position="22"/>
        <end position="260"/>
    </location>
</feature>
<dbReference type="AlphaFoldDB" id="A0A1Y1RZD7"/>
<dbReference type="Proteomes" id="UP000192343">
    <property type="component" value="Unassembled WGS sequence"/>
</dbReference>
<name>A0A1Y1RZD7_9SPIO</name>
<evidence type="ECO:0000259" key="2">
    <source>
        <dbReference type="Pfam" id="PF17131"/>
    </source>
</evidence>
<keyword evidence="1" id="KW-0732">Signal</keyword>
<organism evidence="3 4">
    <name type="scientific">Marispirochaeta aestuarii</name>
    <dbReference type="NCBI Taxonomy" id="1963862"/>
    <lineage>
        <taxon>Bacteria</taxon>
        <taxon>Pseudomonadati</taxon>
        <taxon>Spirochaetota</taxon>
        <taxon>Spirochaetia</taxon>
        <taxon>Spirochaetales</taxon>
        <taxon>Spirochaetaceae</taxon>
        <taxon>Marispirochaeta</taxon>
    </lineage>
</organism>
<evidence type="ECO:0000256" key="1">
    <source>
        <dbReference type="SAM" id="SignalP"/>
    </source>
</evidence>
<protein>
    <recommendedName>
        <fullName evidence="2">Uncharacterized protein TP-0789 domain-containing protein</fullName>
    </recommendedName>
</protein>
<proteinExistence type="predicted"/>
<comment type="caution">
    <text evidence="3">The sequence shown here is derived from an EMBL/GenBank/DDBJ whole genome shotgun (WGS) entry which is preliminary data.</text>
</comment>
<gene>
    <name evidence="3" type="ORF">B4O97_07945</name>
</gene>
<dbReference type="STRING" id="1963862.B4O97_07945"/>
<dbReference type="Gene3D" id="2.50.20.10">
    <property type="entry name" value="Lipoprotein localisation LolA/LolB/LppX"/>
    <property type="match status" value="1"/>
</dbReference>